<feature type="transmembrane region" description="Helical" evidence="2">
    <location>
        <begin position="334"/>
        <end position="352"/>
    </location>
</feature>
<feature type="transmembrane region" description="Helical" evidence="2">
    <location>
        <begin position="195"/>
        <end position="212"/>
    </location>
</feature>
<feature type="transmembrane region" description="Helical" evidence="2">
    <location>
        <begin position="115"/>
        <end position="135"/>
    </location>
</feature>
<evidence type="ECO:0000256" key="1">
    <source>
        <dbReference type="SAM" id="MobiDB-lite"/>
    </source>
</evidence>
<feature type="transmembrane region" description="Helical" evidence="2">
    <location>
        <begin position="505"/>
        <end position="525"/>
    </location>
</feature>
<feature type="transmembrane region" description="Helical" evidence="2">
    <location>
        <begin position="219"/>
        <end position="239"/>
    </location>
</feature>
<protein>
    <submittedName>
        <fullName evidence="3">Uncharacterized protein</fullName>
    </submittedName>
</protein>
<accession>A0A5C4M2Q0</accession>
<feature type="transmembrane region" description="Helical" evidence="2">
    <location>
        <begin position="142"/>
        <end position="162"/>
    </location>
</feature>
<dbReference type="RefSeq" id="WP_139096749.1">
    <property type="nucleotide sequence ID" value="NZ_VDFW01000008.1"/>
</dbReference>
<name>A0A5C4M2Q0_9PSEU</name>
<dbReference type="AlphaFoldDB" id="A0A5C4M2Q0"/>
<keyword evidence="2" id="KW-1133">Transmembrane helix</keyword>
<dbReference type="OrthoDB" id="139907at2"/>
<feature type="transmembrane region" description="Helical" evidence="2">
    <location>
        <begin position="359"/>
        <end position="377"/>
    </location>
</feature>
<feature type="region of interest" description="Disordered" evidence="1">
    <location>
        <begin position="1"/>
        <end position="67"/>
    </location>
</feature>
<evidence type="ECO:0000256" key="2">
    <source>
        <dbReference type="SAM" id="Phobius"/>
    </source>
</evidence>
<feature type="transmembrane region" description="Helical" evidence="2">
    <location>
        <begin position="411"/>
        <end position="435"/>
    </location>
</feature>
<feature type="transmembrane region" description="Helical" evidence="2">
    <location>
        <begin position="465"/>
        <end position="485"/>
    </location>
</feature>
<organism evidence="3 4">
    <name type="scientific">Amycolatopsis alkalitolerans</name>
    <dbReference type="NCBI Taxonomy" id="2547244"/>
    <lineage>
        <taxon>Bacteria</taxon>
        <taxon>Bacillati</taxon>
        <taxon>Actinomycetota</taxon>
        <taxon>Actinomycetes</taxon>
        <taxon>Pseudonocardiales</taxon>
        <taxon>Pseudonocardiaceae</taxon>
        <taxon>Amycolatopsis</taxon>
    </lineage>
</organism>
<comment type="caution">
    <text evidence="3">The sequence shown here is derived from an EMBL/GenBank/DDBJ whole genome shotgun (WGS) entry which is preliminary data.</text>
</comment>
<keyword evidence="2" id="KW-0472">Membrane</keyword>
<evidence type="ECO:0000313" key="3">
    <source>
        <dbReference type="EMBL" id="TNC26460.1"/>
    </source>
</evidence>
<sequence>MTNLPTRLLRPFRPNRPIRRYPGRNEPVHYPPSSGGPTRYIPAAGKLAPPPEDARPPRRAVESQPRLGTGAGRPAFLGDPFFGPALAGVALILWVVGLHPIPPSEIGGMGLVAELSIPTLLSYPVLVAAVVLELLRYTPRTWFLSAYTLLGVVFVYGLQPAVEQVARLPVGWLHVGFADYIATHGDILHNYDARFSWAGFFSLVAMITKAAGIPDAVPLLNWAPVVLSGLMVLGVRALAVSALGNRRASWIAPWLFLAADWTEQDYFSPQAVAMVLLLAALTLTFRHLIRPRLTESVKARLRARLAPRSSPKARLVAQGAVVLIGIALSFTHQLTPFLLGALLLLLLLFGRLWPAWLPFLVLGAAVVWFSLGASEFWSGQLIQMILSPFGDVSSSVDEGIVNRFAGGTGHLIVLVVRVAVTLFVLALGAAGIWLMRRDALRSWLLPVLCLAPFGIAVAQPYGGEVFMRCFLYSLPIVALPAAIALERAATSARRMRWHNRPGRTIALAAIPWVVLTGLIASTVTARGGNDAYTSFTRSDIAAATWAVEQAQPGQRVDSLVNSVPLSFMRVGEVSQYEVDGYCTRLDQLDPLVGCIRESGPDYLVLTGPQLAYLKIFDGVPADYGDRLVKGLEGTGLYRLAFSDDGSLVLARTVPAEDNVQGSGGGTG</sequence>
<dbReference type="Proteomes" id="UP000305546">
    <property type="component" value="Unassembled WGS sequence"/>
</dbReference>
<keyword evidence="2" id="KW-0812">Transmembrane</keyword>
<feature type="compositionally biased region" description="Basic and acidic residues" evidence="1">
    <location>
        <begin position="52"/>
        <end position="61"/>
    </location>
</feature>
<reference evidence="3 4" key="1">
    <citation type="submission" date="2019-06" db="EMBL/GenBank/DDBJ databases">
        <title>Amycolatopsis alkalitolerans sp. nov., isolated from Gastrodia elata Blume.</title>
        <authorList>
            <person name="Narsing Rao M.P."/>
            <person name="Li W.J."/>
        </authorList>
    </citation>
    <scope>NUCLEOTIDE SEQUENCE [LARGE SCALE GENOMIC DNA]</scope>
    <source>
        <strain evidence="3 4">SYSUP0005</strain>
    </source>
</reference>
<gene>
    <name evidence="3" type="ORF">FG385_11945</name>
</gene>
<evidence type="ECO:0000313" key="4">
    <source>
        <dbReference type="Proteomes" id="UP000305546"/>
    </source>
</evidence>
<feature type="transmembrane region" description="Helical" evidence="2">
    <location>
        <begin position="271"/>
        <end position="289"/>
    </location>
</feature>
<dbReference type="EMBL" id="VDFW01000008">
    <property type="protein sequence ID" value="TNC26460.1"/>
    <property type="molecule type" value="Genomic_DNA"/>
</dbReference>
<feature type="transmembrane region" description="Helical" evidence="2">
    <location>
        <begin position="442"/>
        <end position="459"/>
    </location>
</feature>
<proteinExistence type="predicted"/>
<feature type="transmembrane region" description="Helical" evidence="2">
    <location>
        <begin position="76"/>
        <end position="95"/>
    </location>
</feature>
<keyword evidence="4" id="KW-1185">Reference proteome</keyword>
<feature type="transmembrane region" description="Helical" evidence="2">
    <location>
        <begin position="310"/>
        <end position="328"/>
    </location>
</feature>